<proteinExistence type="predicted"/>
<name>A0A5D2PQZ8_GOSTO</name>
<organism evidence="2 3">
    <name type="scientific">Gossypium tomentosum</name>
    <name type="common">Hawaiian cotton</name>
    <name type="synonym">Gossypium sandvicense</name>
    <dbReference type="NCBI Taxonomy" id="34277"/>
    <lineage>
        <taxon>Eukaryota</taxon>
        <taxon>Viridiplantae</taxon>
        <taxon>Streptophyta</taxon>
        <taxon>Embryophyta</taxon>
        <taxon>Tracheophyta</taxon>
        <taxon>Spermatophyta</taxon>
        <taxon>Magnoliopsida</taxon>
        <taxon>eudicotyledons</taxon>
        <taxon>Gunneridae</taxon>
        <taxon>Pentapetalae</taxon>
        <taxon>rosids</taxon>
        <taxon>malvids</taxon>
        <taxon>Malvales</taxon>
        <taxon>Malvaceae</taxon>
        <taxon>Malvoideae</taxon>
        <taxon>Gossypium</taxon>
    </lineage>
</organism>
<feature type="domain" description="VQ" evidence="1">
    <location>
        <begin position="59"/>
        <end position="78"/>
    </location>
</feature>
<protein>
    <recommendedName>
        <fullName evidence="1">VQ domain-containing protein</fullName>
    </recommendedName>
</protein>
<gene>
    <name evidence="2" type="ORF">ES332_A07G094700v1</name>
</gene>
<sequence length="201" mass="23298">MERCFTKQNLHDNKALLWLHDFHETITTGKKKVTQPATASLKTPKNEKQLHRLEKFLRPKVYITDSSSFKQLVQELTGYQTRTTNIPEEVEKVPNMENIEIASTAMDSSFCMFDSFEQGFQPEVINQESALMEVADPDMSMFNHVPLSTSQLQTNWIAYQNLESWLFDANDHEPSWHTGCSLIEPETGLFDYIDCCMYNQM</sequence>
<accession>A0A5D2PQZ8</accession>
<evidence type="ECO:0000313" key="2">
    <source>
        <dbReference type="EMBL" id="TYI18489.1"/>
    </source>
</evidence>
<dbReference type="Pfam" id="PF05678">
    <property type="entry name" value="VQ"/>
    <property type="match status" value="1"/>
</dbReference>
<dbReference type="Proteomes" id="UP000322667">
    <property type="component" value="Chromosome A07"/>
</dbReference>
<dbReference type="EMBL" id="CM017616">
    <property type="protein sequence ID" value="TYI18489.1"/>
    <property type="molecule type" value="Genomic_DNA"/>
</dbReference>
<dbReference type="AlphaFoldDB" id="A0A5D2PQZ8"/>
<keyword evidence="3" id="KW-1185">Reference proteome</keyword>
<dbReference type="InterPro" id="IPR008889">
    <property type="entry name" value="VQ"/>
</dbReference>
<evidence type="ECO:0000259" key="1">
    <source>
        <dbReference type="Pfam" id="PF05678"/>
    </source>
</evidence>
<reference evidence="2 3" key="1">
    <citation type="submission" date="2019-07" db="EMBL/GenBank/DDBJ databases">
        <title>WGS assembly of Gossypium tomentosum.</title>
        <authorList>
            <person name="Chen Z.J."/>
            <person name="Sreedasyam A."/>
            <person name="Ando A."/>
            <person name="Song Q."/>
            <person name="De L."/>
            <person name="Hulse-Kemp A."/>
            <person name="Ding M."/>
            <person name="Ye W."/>
            <person name="Kirkbride R."/>
            <person name="Jenkins J."/>
            <person name="Plott C."/>
            <person name="Lovell J."/>
            <person name="Lin Y.-M."/>
            <person name="Vaughn R."/>
            <person name="Liu B."/>
            <person name="Li W."/>
            <person name="Simpson S."/>
            <person name="Scheffler B."/>
            <person name="Saski C."/>
            <person name="Grover C."/>
            <person name="Hu G."/>
            <person name="Conover J."/>
            <person name="Carlson J."/>
            <person name="Shu S."/>
            <person name="Boston L."/>
            <person name="Williams M."/>
            <person name="Peterson D."/>
            <person name="Mcgee K."/>
            <person name="Jones D."/>
            <person name="Wendel J."/>
            <person name="Stelly D."/>
            <person name="Grimwood J."/>
            <person name="Schmutz J."/>
        </authorList>
    </citation>
    <scope>NUCLEOTIDE SEQUENCE [LARGE SCALE GENOMIC DNA]</scope>
    <source>
        <strain evidence="2">7179.01</strain>
    </source>
</reference>
<evidence type="ECO:0000313" key="3">
    <source>
        <dbReference type="Proteomes" id="UP000322667"/>
    </source>
</evidence>